<accession>A0ABR2JNN9</accession>
<organism evidence="1 2">
    <name type="scientific">Apiospora arundinis</name>
    <dbReference type="NCBI Taxonomy" id="335852"/>
    <lineage>
        <taxon>Eukaryota</taxon>
        <taxon>Fungi</taxon>
        <taxon>Dikarya</taxon>
        <taxon>Ascomycota</taxon>
        <taxon>Pezizomycotina</taxon>
        <taxon>Sordariomycetes</taxon>
        <taxon>Xylariomycetidae</taxon>
        <taxon>Amphisphaeriales</taxon>
        <taxon>Apiosporaceae</taxon>
        <taxon>Apiospora</taxon>
    </lineage>
</organism>
<dbReference type="Proteomes" id="UP001390339">
    <property type="component" value="Unassembled WGS sequence"/>
</dbReference>
<protein>
    <submittedName>
        <fullName evidence="1">Uncharacterized protein</fullName>
    </submittedName>
</protein>
<sequence>MSLCIPLNLFSRKTRAAGNADHATPGPDSGTHFEVVSYLIQPSSLAGSSSVDSDAKVRHNCDYIDVNERCIALPRSIPGFVVDLIVPDPSRVRAQTAGGSSGPDPDSNDKAVSLYSPCWKRVEHTIRDITFVIQNPATKKLVEARPGSFYKASVIVSQSICTQLTGHADKDWDIILTDYAARGGGMNIEILIERGPDCV</sequence>
<gene>
    <name evidence="1" type="ORF">PGQ11_001578</name>
</gene>
<comment type="caution">
    <text evidence="1">The sequence shown here is derived from an EMBL/GenBank/DDBJ whole genome shotgun (WGS) entry which is preliminary data.</text>
</comment>
<dbReference type="EMBL" id="JAPCWZ010000001">
    <property type="protein sequence ID" value="KAK8880284.1"/>
    <property type="molecule type" value="Genomic_DNA"/>
</dbReference>
<name>A0ABR2JNN9_9PEZI</name>
<evidence type="ECO:0000313" key="2">
    <source>
        <dbReference type="Proteomes" id="UP001390339"/>
    </source>
</evidence>
<evidence type="ECO:0000313" key="1">
    <source>
        <dbReference type="EMBL" id="KAK8880284.1"/>
    </source>
</evidence>
<keyword evidence="2" id="KW-1185">Reference proteome</keyword>
<reference evidence="1 2" key="1">
    <citation type="journal article" date="2024" name="IMA Fungus">
        <title>Apiospora arundinis, a panoply of carbohydrate-active enzymes and secondary metabolites.</title>
        <authorList>
            <person name="Sorensen T."/>
            <person name="Petersen C."/>
            <person name="Muurmann A.T."/>
            <person name="Christiansen J.V."/>
            <person name="Brundto M.L."/>
            <person name="Overgaard C.K."/>
            <person name="Boysen A.T."/>
            <person name="Wollenberg R.D."/>
            <person name="Larsen T.O."/>
            <person name="Sorensen J.L."/>
            <person name="Nielsen K.L."/>
            <person name="Sondergaard T.E."/>
        </authorList>
    </citation>
    <scope>NUCLEOTIDE SEQUENCE [LARGE SCALE GENOMIC DNA]</scope>
    <source>
        <strain evidence="1 2">AAU 773</strain>
    </source>
</reference>
<proteinExistence type="predicted"/>